<dbReference type="Gene3D" id="1.10.630.10">
    <property type="entry name" value="Cytochrome P450"/>
    <property type="match status" value="1"/>
</dbReference>
<gene>
    <name evidence="5" type="ORF">SAMN05446927_3062</name>
</gene>
<comment type="cofactor">
    <cofactor evidence="1 3">
        <name>heme</name>
        <dbReference type="ChEBI" id="CHEBI:30413"/>
    </cofactor>
</comment>
<dbReference type="PROSITE" id="PS00086">
    <property type="entry name" value="CYTOCHROME_P450"/>
    <property type="match status" value="1"/>
</dbReference>
<sequence>MDVQQFGDAGVKQVSDLPGPPGLPLLGNSLQVSPSTMHTVLERWAIEYGSPYRYRLGPMVVTVWTQADLFQTVMRERPHLYRRFSPIESVMAEIGGNGLFSAEGAAWEPQRRLVMQALSIPNIKAFYPALAAITERLRRRLERAASEGRTLEMTEELKRYTVDVTSALAFGEDPNTLEQEHGVIQEHLALILPEIMRRVSAPFPYWRYVRLPRDRRFDRTMAEVHRYIHAMIGRASERMQQSPGDEPCEPHDLLEAMLMARDAPGSAITDEQIAANVLTLLVAGEDTTANTINWALMYLSGDAALQRRLADHAREVLGASAVCPDYGALRNLDLCEAVCNEANRLRPVAAIQTFEPLEDVCLGGIAIPAGMRLFFLTRPAMLEPSNFAKPQAFDPDRWMHHHDESRGTHEPRAFLTFGGGPRVCPGRHLANVEMRLVLSMLAANFEISLAVDPATIKEVSAFTMVPSRMPINLKPRA</sequence>
<feature type="binding site" description="axial binding residue" evidence="3">
    <location>
        <position position="424"/>
    </location>
    <ligand>
        <name>heme</name>
        <dbReference type="ChEBI" id="CHEBI:30413"/>
    </ligand>
    <ligandPart>
        <name>Fe</name>
        <dbReference type="ChEBI" id="CHEBI:18248"/>
    </ligandPart>
</feature>
<keyword evidence="4" id="KW-0503">Monooxygenase</keyword>
<comment type="caution">
    <text evidence="5">The sequence shown here is derived from an EMBL/GenBank/DDBJ whole genome shotgun (WGS) entry which is preliminary data.</text>
</comment>
<evidence type="ECO:0000256" key="2">
    <source>
        <dbReference type="ARBA" id="ARBA00010617"/>
    </source>
</evidence>
<evidence type="ECO:0000256" key="3">
    <source>
        <dbReference type="PIRSR" id="PIRSR602401-1"/>
    </source>
</evidence>
<dbReference type="SUPFAM" id="SSF48264">
    <property type="entry name" value="Cytochrome P450"/>
    <property type="match status" value="1"/>
</dbReference>
<evidence type="ECO:0000313" key="5">
    <source>
        <dbReference type="EMBL" id="SOE66379.1"/>
    </source>
</evidence>
<dbReference type="RefSeq" id="WP_062638586.1">
    <property type="nucleotide sequence ID" value="NZ_FCOG02000036.1"/>
</dbReference>
<protein>
    <submittedName>
        <fullName evidence="5">Cytochrome P450</fullName>
    </submittedName>
</protein>
<dbReference type="InterPro" id="IPR017972">
    <property type="entry name" value="Cyt_P450_CS"/>
</dbReference>
<dbReference type="Proteomes" id="UP000219522">
    <property type="component" value="Unassembled WGS sequence"/>
</dbReference>
<keyword evidence="4" id="KW-0560">Oxidoreductase</keyword>
<keyword evidence="3 4" id="KW-0349">Heme</keyword>
<dbReference type="PRINTS" id="PR00463">
    <property type="entry name" value="EP450I"/>
</dbReference>
<comment type="similarity">
    <text evidence="2 4">Belongs to the cytochrome P450 family.</text>
</comment>
<dbReference type="EMBL" id="OCSU01000001">
    <property type="protein sequence ID" value="SOE66379.1"/>
    <property type="molecule type" value="Genomic_DNA"/>
</dbReference>
<dbReference type="InterPro" id="IPR001128">
    <property type="entry name" value="Cyt_P450"/>
</dbReference>
<evidence type="ECO:0000256" key="1">
    <source>
        <dbReference type="ARBA" id="ARBA00001971"/>
    </source>
</evidence>
<evidence type="ECO:0000256" key="4">
    <source>
        <dbReference type="RuleBase" id="RU000461"/>
    </source>
</evidence>
<keyword evidence="3 4" id="KW-0408">Iron</keyword>
<evidence type="ECO:0000313" key="6">
    <source>
        <dbReference type="Proteomes" id="UP000219522"/>
    </source>
</evidence>
<dbReference type="GO" id="GO:0016705">
    <property type="term" value="F:oxidoreductase activity, acting on paired donors, with incorporation or reduction of molecular oxygen"/>
    <property type="evidence" value="ECO:0007669"/>
    <property type="project" value="InterPro"/>
</dbReference>
<dbReference type="GO" id="GO:0020037">
    <property type="term" value="F:heme binding"/>
    <property type="evidence" value="ECO:0007669"/>
    <property type="project" value="InterPro"/>
</dbReference>
<dbReference type="PANTHER" id="PTHR24305">
    <property type="entry name" value="CYTOCHROME P450"/>
    <property type="match status" value="1"/>
</dbReference>
<name>A0A7Z7I5Y9_9BURK</name>
<dbReference type="AlphaFoldDB" id="A0A7Z7I5Y9"/>
<dbReference type="OrthoDB" id="9764248at2"/>
<dbReference type="PANTHER" id="PTHR24305:SF166">
    <property type="entry name" value="CYTOCHROME P450 12A4, MITOCHONDRIAL-RELATED"/>
    <property type="match status" value="1"/>
</dbReference>
<dbReference type="GO" id="GO:0004497">
    <property type="term" value="F:monooxygenase activity"/>
    <property type="evidence" value="ECO:0007669"/>
    <property type="project" value="UniProtKB-KW"/>
</dbReference>
<keyword evidence="3 4" id="KW-0479">Metal-binding</keyword>
<dbReference type="InterPro" id="IPR002401">
    <property type="entry name" value="Cyt_P450_E_grp-I"/>
</dbReference>
<reference evidence="5 6" key="1">
    <citation type="submission" date="2017-09" db="EMBL/GenBank/DDBJ databases">
        <authorList>
            <person name="Varghese N."/>
            <person name="Submissions S."/>
        </authorList>
    </citation>
    <scope>NUCLEOTIDE SEQUENCE [LARGE SCALE GENOMIC DNA]</scope>
    <source>
        <strain evidence="5 6">OK806</strain>
    </source>
</reference>
<keyword evidence="6" id="KW-1185">Reference proteome</keyword>
<dbReference type="GO" id="GO:0005506">
    <property type="term" value="F:iron ion binding"/>
    <property type="evidence" value="ECO:0007669"/>
    <property type="project" value="InterPro"/>
</dbReference>
<organism evidence="5 6">
    <name type="scientific">Caballeronia arationis</name>
    <dbReference type="NCBI Taxonomy" id="1777142"/>
    <lineage>
        <taxon>Bacteria</taxon>
        <taxon>Pseudomonadati</taxon>
        <taxon>Pseudomonadota</taxon>
        <taxon>Betaproteobacteria</taxon>
        <taxon>Burkholderiales</taxon>
        <taxon>Burkholderiaceae</taxon>
        <taxon>Caballeronia</taxon>
    </lineage>
</organism>
<proteinExistence type="inferred from homology"/>
<dbReference type="PRINTS" id="PR00385">
    <property type="entry name" value="P450"/>
</dbReference>
<dbReference type="InterPro" id="IPR050121">
    <property type="entry name" value="Cytochrome_P450_monoxygenase"/>
</dbReference>
<accession>A0A7Z7I5Y9</accession>
<dbReference type="Pfam" id="PF00067">
    <property type="entry name" value="p450"/>
    <property type="match status" value="1"/>
</dbReference>
<dbReference type="InterPro" id="IPR036396">
    <property type="entry name" value="Cyt_P450_sf"/>
</dbReference>